<feature type="compositionally biased region" description="Acidic residues" evidence="5">
    <location>
        <begin position="209"/>
        <end position="219"/>
    </location>
</feature>
<dbReference type="Pfam" id="PF03547">
    <property type="entry name" value="Mem_trans"/>
    <property type="match status" value="1"/>
</dbReference>
<feature type="transmembrane region" description="Helical" evidence="6">
    <location>
        <begin position="72"/>
        <end position="93"/>
    </location>
</feature>
<evidence type="ECO:0000256" key="5">
    <source>
        <dbReference type="SAM" id="MobiDB-lite"/>
    </source>
</evidence>
<evidence type="ECO:0008006" key="9">
    <source>
        <dbReference type="Google" id="ProtNLM"/>
    </source>
</evidence>
<organism evidence="7 8">
    <name type="scientific">Cyberlindnera jadinii (strain ATCC 18201 / CBS 1600 / BCRC 20928 / JCM 3617 / NBRC 0987 / NRRL Y-1542)</name>
    <name type="common">Torula yeast</name>
    <name type="synonym">Candida utilis</name>
    <dbReference type="NCBI Taxonomy" id="983966"/>
    <lineage>
        <taxon>Eukaryota</taxon>
        <taxon>Fungi</taxon>
        <taxon>Dikarya</taxon>
        <taxon>Ascomycota</taxon>
        <taxon>Saccharomycotina</taxon>
        <taxon>Saccharomycetes</taxon>
        <taxon>Phaffomycetales</taxon>
        <taxon>Phaffomycetaceae</taxon>
        <taxon>Cyberlindnera</taxon>
    </lineage>
</organism>
<evidence type="ECO:0000256" key="4">
    <source>
        <dbReference type="ARBA" id="ARBA00023136"/>
    </source>
</evidence>
<dbReference type="PANTHER" id="PTHR31274">
    <property type="entry name" value="PROTEIN ECM3"/>
    <property type="match status" value="1"/>
</dbReference>
<evidence type="ECO:0000256" key="2">
    <source>
        <dbReference type="ARBA" id="ARBA00022692"/>
    </source>
</evidence>
<keyword evidence="2 6" id="KW-0812">Transmembrane</keyword>
<accession>A0A0H5C8M1</accession>
<gene>
    <name evidence="7" type="ORF">BN1211_5424</name>
</gene>
<proteinExistence type="predicted"/>
<feature type="transmembrane region" description="Helical" evidence="6">
    <location>
        <begin position="446"/>
        <end position="469"/>
    </location>
</feature>
<dbReference type="GO" id="GO:0055085">
    <property type="term" value="P:transmembrane transport"/>
    <property type="evidence" value="ECO:0007669"/>
    <property type="project" value="InterPro"/>
</dbReference>
<evidence type="ECO:0000256" key="1">
    <source>
        <dbReference type="ARBA" id="ARBA00004141"/>
    </source>
</evidence>
<name>A0A0H5C8M1_CYBJN</name>
<feature type="transmembrane region" description="Helical" evidence="6">
    <location>
        <begin position="105"/>
        <end position="125"/>
    </location>
</feature>
<evidence type="ECO:0000256" key="3">
    <source>
        <dbReference type="ARBA" id="ARBA00022989"/>
    </source>
</evidence>
<dbReference type="GO" id="GO:0016020">
    <property type="term" value="C:membrane"/>
    <property type="evidence" value="ECO:0007669"/>
    <property type="project" value="UniProtKB-SubCell"/>
</dbReference>
<keyword evidence="4 6" id="KW-0472">Membrane</keyword>
<dbReference type="Proteomes" id="UP000038830">
    <property type="component" value="Unassembled WGS sequence"/>
</dbReference>
<feature type="transmembrane region" description="Helical" evidence="6">
    <location>
        <begin position="145"/>
        <end position="165"/>
    </location>
</feature>
<dbReference type="EMBL" id="CDQK01000006">
    <property type="protein sequence ID" value="CEP24568.1"/>
    <property type="molecule type" value="Genomic_DNA"/>
</dbReference>
<feature type="transmembrane region" description="Helical" evidence="6">
    <location>
        <begin position="371"/>
        <end position="391"/>
    </location>
</feature>
<feature type="compositionally biased region" description="Low complexity" evidence="5">
    <location>
        <begin position="269"/>
        <end position="283"/>
    </location>
</feature>
<keyword evidence="3 6" id="KW-1133">Transmembrane helix</keyword>
<evidence type="ECO:0000313" key="7">
    <source>
        <dbReference type="EMBL" id="CEP24568.1"/>
    </source>
</evidence>
<dbReference type="InterPro" id="IPR004776">
    <property type="entry name" value="Mem_transp_PIN-like"/>
</dbReference>
<sequence>MKYPIGDVIWSAVKPIIKIYLILLTGFLLAKKNILTVETTRSLSDMVLTVFLPCLTFNKVVANIQGSDIKDVGVICLSAVIIFGTGALCSAIVKAVSPVPKRWTGGLFAGGIFPNISDIPIAYLQTMDSGFLLTEAQGEKGVSHVIIFLAMFTLCLFNIGGFRLIEYDFRKVDDEEQLKRQISNPINPVPLDKVQTQGSMQSTNNLDTVLEEADEDETPKEELPGDETNTPPLSESDQSDSSTEDSELAQEDQMPVPLTEDMMRRRRNSTSSRRSDLSQLTASSTASSLRSFHRVSDLRRMPSQTINDVVDEYSEADVDRQDETQRQRLVRVLTSEVGVKASDIKDSSPSFLKKYHLSIVSFFLQNCLRPCSLAIIISLIVAFVPWLKALFVKTTVYMPSAPDTLPPLNFIMDYTSYIGAASVPLALILLGGCIARLKFDNLAPGFWRSALILVVLRLCVMPILGVLWVNRLVSSGWISKDDITLKLVICMSWGLPSMTTQIYFTAFLTEPDAPDKVQLDCTSFYLLLQYPLLVISLPFVVTYVVENMF</sequence>
<dbReference type="PANTHER" id="PTHR31274:SF3">
    <property type="entry name" value="PROTEIN ECM3"/>
    <property type="match status" value="1"/>
</dbReference>
<reference evidence="8" key="1">
    <citation type="journal article" date="2015" name="J. Biotechnol.">
        <title>The structure of the Cyberlindnera jadinii genome and its relation to Candida utilis analyzed by the occurrence of single nucleotide polymorphisms.</title>
        <authorList>
            <person name="Rupp O."/>
            <person name="Brinkrolf K."/>
            <person name="Buerth C."/>
            <person name="Kunigo M."/>
            <person name="Schneider J."/>
            <person name="Jaenicke S."/>
            <person name="Goesmann A."/>
            <person name="Puehler A."/>
            <person name="Jaeger K.-E."/>
            <person name="Ernst J.F."/>
        </authorList>
    </citation>
    <scope>NUCLEOTIDE SEQUENCE [LARGE SCALE GENOMIC DNA]</scope>
    <source>
        <strain evidence="8">ATCC 18201 / CBS 1600 / BCRC 20928 / JCM 3617 / NBRC 0987 / NRRL Y-1542</strain>
    </source>
</reference>
<protein>
    <recommendedName>
        <fullName evidence="9">Auxin efflux carrier</fullName>
    </recommendedName>
</protein>
<evidence type="ECO:0000256" key="6">
    <source>
        <dbReference type="SAM" id="Phobius"/>
    </source>
</evidence>
<feature type="transmembrane region" description="Helical" evidence="6">
    <location>
        <begin position="524"/>
        <end position="545"/>
    </location>
</feature>
<evidence type="ECO:0000313" key="8">
    <source>
        <dbReference type="Proteomes" id="UP000038830"/>
    </source>
</evidence>
<feature type="transmembrane region" description="Helical" evidence="6">
    <location>
        <begin position="12"/>
        <end position="30"/>
    </location>
</feature>
<feature type="region of interest" description="Disordered" evidence="5">
    <location>
        <begin position="181"/>
        <end position="283"/>
    </location>
</feature>
<dbReference type="AlphaFoldDB" id="A0A0H5C8M1"/>
<feature type="compositionally biased region" description="Polar residues" evidence="5">
    <location>
        <begin position="194"/>
        <end position="207"/>
    </location>
</feature>
<dbReference type="InterPro" id="IPR040254">
    <property type="entry name" value="Ecm3-like"/>
</dbReference>
<comment type="subcellular location">
    <subcellularLocation>
        <location evidence="1">Membrane</location>
        <topology evidence="1">Multi-pass membrane protein</topology>
    </subcellularLocation>
</comment>
<feature type="transmembrane region" description="Helical" evidence="6">
    <location>
        <begin position="411"/>
        <end position="434"/>
    </location>
</feature>